<dbReference type="Pfam" id="PF07642">
    <property type="entry name" value="BBP2"/>
    <property type="match status" value="1"/>
</dbReference>
<dbReference type="InterPro" id="IPR011486">
    <property type="entry name" value="BBP2"/>
</dbReference>
<dbReference type="OrthoDB" id="1114561at2"/>
<accession>A0A426RJJ9</accession>
<evidence type="ECO:0000313" key="3">
    <source>
        <dbReference type="Proteomes" id="UP000286990"/>
    </source>
</evidence>
<evidence type="ECO:0000313" key="2">
    <source>
        <dbReference type="EMBL" id="RRQ49132.1"/>
    </source>
</evidence>
<reference evidence="3" key="2">
    <citation type="submission" date="2018-12" db="EMBL/GenBank/DDBJ databases">
        <title>Maribacter lutimaris sp. nov., isolated from marine sediment.</title>
        <authorList>
            <person name="Kim K.K."/>
        </authorList>
    </citation>
    <scope>NUCLEOTIDE SEQUENCE [LARGE SCALE GENOMIC DNA]</scope>
    <source>
        <strain evidence="3">PoM-212</strain>
    </source>
</reference>
<protein>
    <submittedName>
        <fullName evidence="2">Porin</fullName>
    </submittedName>
</protein>
<evidence type="ECO:0000256" key="1">
    <source>
        <dbReference type="SAM" id="SignalP"/>
    </source>
</evidence>
<dbReference type="SUPFAM" id="SSF56935">
    <property type="entry name" value="Porins"/>
    <property type="match status" value="1"/>
</dbReference>
<keyword evidence="3" id="KW-1185">Reference proteome</keyword>
<comment type="caution">
    <text evidence="2">The sequence shown here is derived from an EMBL/GenBank/DDBJ whole genome shotgun (WGS) entry which is preliminary data.</text>
</comment>
<keyword evidence="1" id="KW-0732">Signal</keyword>
<feature type="chain" id="PRO_5019479917" evidence="1">
    <location>
        <begin position="29"/>
        <end position="348"/>
    </location>
</feature>
<sequence length="348" mass="37375">MKQIINTKFVKNIVLSTLALFSAVFVIAQEEESGSKFTLSGSIDAYYRTTFKDGGNATTATPTSFANQTGFALGMANLIGTYDMGKTGVVVDLVFGPRGTEATFNNDVLNGIINQAYAYWNVSDKTTLTIGRFNTWVGYEVIAPAANFNYSVSYLFSNGPFSHLGAKADFAFSDDVSLMLAITNPWDTNDISGSGVYALGGQLGLYGQFINVYYDGGSEVAGGLGFEIDYTGGFDLSDSFFFGINAAYNDNSQTNSGFYGAAIYPQITTSDSFAIGLRGEYFAYTADGFDDVPVTALTLTGSYTKENLIIKPEIRLDSFGKDNEPFFDSNGGTTNSLSSFALAAIYSF</sequence>
<organism evidence="2 3">
    <name type="scientific">Maribacter algicola</name>
    <dbReference type="NCBI Taxonomy" id="2498892"/>
    <lineage>
        <taxon>Bacteria</taxon>
        <taxon>Pseudomonadati</taxon>
        <taxon>Bacteroidota</taxon>
        <taxon>Flavobacteriia</taxon>
        <taxon>Flavobacteriales</taxon>
        <taxon>Flavobacteriaceae</taxon>
        <taxon>Maribacter</taxon>
    </lineage>
</organism>
<proteinExistence type="predicted"/>
<gene>
    <name evidence="2" type="ORF">DZC72_00405</name>
</gene>
<dbReference type="RefSeq" id="WP_125220971.1">
    <property type="nucleotide sequence ID" value="NZ_QUSX01000001.1"/>
</dbReference>
<name>A0A426RJJ9_9FLAO</name>
<dbReference type="EMBL" id="QUSX01000001">
    <property type="protein sequence ID" value="RRQ49132.1"/>
    <property type="molecule type" value="Genomic_DNA"/>
</dbReference>
<dbReference type="Proteomes" id="UP000286990">
    <property type="component" value="Unassembled WGS sequence"/>
</dbReference>
<feature type="signal peptide" evidence="1">
    <location>
        <begin position="1"/>
        <end position="28"/>
    </location>
</feature>
<dbReference type="AlphaFoldDB" id="A0A426RJJ9"/>
<reference evidence="3" key="1">
    <citation type="submission" date="2018-08" db="EMBL/GenBank/DDBJ databases">
        <authorList>
            <person name="Khan S.A."/>
            <person name="J S.E."/>
        </authorList>
    </citation>
    <scope>NUCLEOTIDE SEQUENCE [LARGE SCALE GENOMIC DNA]</scope>
    <source>
        <strain evidence="3">PoM-212</strain>
    </source>
</reference>